<reference evidence="4" key="1">
    <citation type="submission" date="2016-11" db="EMBL/GenBank/DDBJ databases">
        <authorList>
            <person name="Varghese N."/>
            <person name="Submissions S."/>
        </authorList>
    </citation>
    <scope>NUCLEOTIDE SEQUENCE [LARGE SCALE GENOMIC DNA]</scope>
    <source>
        <strain evidence="4">CGMCC 1.8995</strain>
    </source>
</reference>
<dbReference type="Pfam" id="PF10593">
    <property type="entry name" value="Z1"/>
    <property type="match status" value="1"/>
</dbReference>
<proteinExistence type="predicted"/>
<evidence type="ECO:0000259" key="2">
    <source>
        <dbReference type="Pfam" id="PF10593"/>
    </source>
</evidence>
<dbReference type="RefSeq" id="WP_073324039.1">
    <property type="nucleotide sequence ID" value="NZ_FQWD01000005.1"/>
</dbReference>
<dbReference type="Proteomes" id="UP000184520">
    <property type="component" value="Unassembled WGS sequence"/>
</dbReference>
<gene>
    <name evidence="3" type="ORF">SAMN05216361_3088</name>
</gene>
<evidence type="ECO:0000259" key="1">
    <source>
        <dbReference type="Pfam" id="PF04851"/>
    </source>
</evidence>
<feature type="domain" description="Putative endonuclease Z1" evidence="2">
    <location>
        <begin position="295"/>
        <end position="513"/>
    </location>
</feature>
<keyword evidence="4" id="KW-1185">Reference proteome</keyword>
<dbReference type="Pfam" id="PF04851">
    <property type="entry name" value="ResIII"/>
    <property type="match status" value="1"/>
</dbReference>
<sequence length="725" mass="81568">MDKLNLGGDYYQHFLNSAQYPYTNEERHCIESTVSKLNSFKTKGDHPGMLLGKIQSGKTKTFMAIIGLAFDNNYDVSVILTKGTKALSKQTFQRVHQEFKPFCDADDVLVYDIMQMPQTLVGYELKKKIILIVKKQKDNLDRLVELFSKKYPTLAQKKVLLIDDEADYASVGFKRNNGEIDANLTAVKLENLRSFVPSAAFLQVTATPYSLYLQPENTEIRGEEFKPVKPAFTELVPVNDAYVGSSYYFDDAEENSAASHLYQPLTLAELTALKKPDGRRFKIDDVLTSSAITGLRSAFVSFIVGGAIRQLQALKAGEGNQKFSFLIHTEVAKATHQWQEQVVLRLGEEVTKAANDNTSLFNSLVKEAYDNLAKSVALSGYFMPPISQVIERCRQALVDGELLVTTVNSEKEIESLLDETGQLKLRTPLNIFIGGQILDRGITIGRLIGFYYGRRPGRYQQDTVLQHSRMYGYRPKEDLAVTRFYTEPAIYAAMRSMHESDVALREAIEKNPEQSVVFIQRAQDGSVIPCSPNKILLTDTTTLRPHKRLLPVGFQTEKKTKTLTVTKEIDTLLATFQPSGAGKDPFKIPTSAAHQLLSLCERVIKMEESEGYTFDWQSVHSAIDYLDKRSSTPGEIWCLWLTNRNNRRLASIGSHTKYVATPDTATTEGRTARDTAKDTPMLMLFRQNGEEEKGWQGAPFYWPLVWAPANTPVAIYANQTNDQQN</sequence>
<feature type="domain" description="Helicase/UvrB N-terminal" evidence="1">
    <location>
        <begin position="26"/>
        <end position="209"/>
    </location>
</feature>
<evidence type="ECO:0000313" key="3">
    <source>
        <dbReference type="EMBL" id="SHG84935.1"/>
    </source>
</evidence>
<dbReference type="OrthoDB" id="436461at2"/>
<evidence type="ECO:0000313" key="4">
    <source>
        <dbReference type="Proteomes" id="UP000184520"/>
    </source>
</evidence>
<protein>
    <submittedName>
        <fullName evidence="3">Z1 domain-containing protein</fullName>
    </submittedName>
</protein>
<dbReference type="AlphaFoldDB" id="A0A1M5N646"/>
<dbReference type="STRING" id="634436.SAMN05216361_3088"/>
<dbReference type="GO" id="GO:0005524">
    <property type="term" value="F:ATP binding"/>
    <property type="evidence" value="ECO:0007669"/>
    <property type="project" value="InterPro"/>
</dbReference>
<accession>A0A1M5N646</accession>
<dbReference type="EMBL" id="FQWD01000005">
    <property type="protein sequence ID" value="SHG84935.1"/>
    <property type="molecule type" value="Genomic_DNA"/>
</dbReference>
<name>A0A1M5N646_9ALTE</name>
<dbReference type="InterPro" id="IPR018310">
    <property type="entry name" value="Put_endonuclease_Z1-dom"/>
</dbReference>
<dbReference type="InterPro" id="IPR006935">
    <property type="entry name" value="Helicase/UvrB_N"/>
</dbReference>
<dbReference type="GO" id="GO:0003677">
    <property type="term" value="F:DNA binding"/>
    <property type="evidence" value="ECO:0007669"/>
    <property type="project" value="InterPro"/>
</dbReference>
<dbReference type="GO" id="GO:0016787">
    <property type="term" value="F:hydrolase activity"/>
    <property type="evidence" value="ECO:0007669"/>
    <property type="project" value="InterPro"/>
</dbReference>
<organism evidence="3 4">
    <name type="scientific">Marisediminitalea aggregata</name>
    <dbReference type="NCBI Taxonomy" id="634436"/>
    <lineage>
        <taxon>Bacteria</taxon>
        <taxon>Pseudomonadati</taxon>
        <taxon>Pseudomonadota</taxon>
        <taxon>Gammaproteobacteria</taxon>
        <taxon>Alteromonadales</taxon>
        <taxon>Alteromonadaceae</taxon>
        <taxon>Marisediminitalea</taxon>
    </lineage>
</organism>